<dbReference type="Proteomes" id="UP000321490">
    <property type="component" value="Unassembled WGS sequence"/>
</dbReference>
<keyword evidence="3" id="KW-1185">Reference proteome</keyword>
<sequence>MPGGAWPGSPAPAPRDARRGGPPLVTAAVVGGVVALGIVLAVVLGAWVVRSGAEDLGRGIGAGMIDASAAAMDDALADLRDDYGMADRGLGIFGPDDSGLDAAEVEQTAPEAPDGLGEDPVLDALAQRCFDGEFHTCDDLYQEAPLDPGYGPYGLTCGGRVAEYDVWTCSQLD</sequence>
<protein>
    <submittedName>
        <fullName evidence="2">Uncharacterized protein</fullName>
    </submittedName>
</protein>
<accession>A0A562IKU6</accession>
<dbReference type="EMBL" id="VLKF01000001">
    <property type="protein sequence ID" value="TWH71629.1"/>
    <property type="molecule type" value="Genomic_DNA"/>
</dbReference>
<evidence type="ECO:0000313" key="2">
    <source>
        <dbReference type="EMBL" id="TWH71629.1"/>
    </source>
</evidence>
<name>A0A562IKU6_9ACTN</name>
<proteinExistence type="predicted"/>
<evidence type="ECO:0000256" key="1">
    <source>
        <dbReference type="SAM" id="Phobius"/>
    </source>
</evidence>
<keyword evidence="1" id="KW-0812">Transmembrane</keyword>
<evidence type="ECO:0000313" key="3">
    <source>
        <dbReference type="Proteomes" id="UP000321490"/>
    </source>
</evidence>
<reference evidence="2 3" key="1">
    <citation type="submission" date="2019-07" db="EMBL/GenBank/DDBJ databases">
        <title>R&amp;d 2014.</title>
        <authorList>
            <person name="Klenk H.-P."/>
        </authorList>
    </citation>
    <scope>NUCLEOTIDE SEQUENCE [LARGE SCALE GENOMIC DNA]</scope>
    <source>
        <strain evidence="2 3">DSM 45764</strain>
    </source>
</reference>
<organism evidence="2 3">
    <name type="scientific">Modestobacter roseus</name>
    <dbReference type="NCBI Taxonomy" id="1181884"/>
    <lineage>
        <taxon>Bacteria</taxon>
        <taxon>Bacillati</taxon>
        <taxon>Actinomycetota</taxon>
        <taxon>Actinomycetes</taxon>
        <taxon>Geodermatophilales</taxon>
        <taxon>Geodermatophilaceae</taxon>
        <taxon>Modestobacter</taxon>
    </lineage>
</organism>
<feature type="transmembrane region" description="Helical" evidence="1">
    <location>
        <begin position="24"/>
        <end position="49"/>
    </location>
</feature>
<dbReference type="AlphaFoldDB" id="A0A562IKU6"/>
<comment type="caution">
    <text evidence="2">The sequence shown here is derived from an EMBL/GenBank/DDBJ whole genome shotgun (WGS) entry which is preliminary data.</text>
</comment>
<gene>
    <name evidence="2" type="ORF">JD78_00127</name>
</gene>
<keyword evidence="1" id="KW-0472">Membrane</keyword>
<keyword evidence="1" id="KW-1133">Transmembrane helix</keyword>